<protein>
    <submittedName>
        <fullName evidence="1">Uncharacterized protein</fullName>
    </submittedName>
</protein>
<reference evidence="1 2" key="1">
    <citation type="submission" date="2017-06" db="EMBL/GenBank/DDBJ databases">
        <authorList>
            <person name="Kim H.J."/>
            <person name="Triplett B.A."/>
        </authorList>
    </citation>
    <scope>NUCLEOTIDE SEQUENCE [LARGE SCALE GENOMIC DNA]</scope>
    <source>
        <strain evidence="1 2">DSM 11445</strain>
    </source>
</reference>
<dbReference type="AlphaFoldDB" id="A0A239C0W7"/>
<name>A0A239C0W7_9RHOB</name>
<evidence type="ECO:0000313" key="2">
    <source>
        <dbReference type="Proteomes" id="UP000198440"/>
    </source>
</evidence>
<sequence length="213" mass="23339">MRMIADDIAALFTRSDGTYLCARWGRPLSPIVFGVEEATLQVIKGAFEAVCVLAGHQMAETDPELGANVMVFFCRDWAELLDVPDLDRMVDGLPALVTRLQAADANQYRVFRFDRDGSIKACFIFLRMDADLANLPAETLALSQVAQSILLWSDNAFTDRSPLARLDGGQVILRPEIAEIIRAAYDPVMPVAAADPSHALRLMARITAAKQSG</sequence>
<evidence type="ECO:0000313" key="1">
    <source>
        <dbReference type="EMBL" id="SNS13806.1"/>
    </source>
</evidence>
<dbReference type="EMBL" id="FZON01000005">
    <property type="protein sequence ID" value="SNS13806.1"/>
    <property type="molecule type" value="Genomic_DNA"/>
</dbReference>
<accession>A0A239C0W7</accession>
<proteinExistence type="predicted"/>
<dbReference type="Proteomes" id="UP000198440">
    <property type="component" value="Unassembled WGS sequence"/>
</dbReference>
<organism evidence="1 2">
    <name type="scientific">Antarctobacter heliothermus</name>
    <dbReference type="NCBI Taxonomy" id="74033"/>
    <lineage>
        <taxon>Bacteria</taxon>
        <taxon>Pseudomonadati</taxon>
        <taxon>Pseudomonadota</taxon>
        <taxon>Alphaproteobacteria</taxon>
        <taxon>Rhodobacterales</taxon>
        <taxon>Roseobacteraceae</taxon>
        <taxon>Antarctobacter</taxon>
    </lineage>
</organism>
<gene>
    <name evidence="1" type="ORF">SAMN04488078_100556</name>
</gene>